<organism evidence="1 2">
    <name type="scientific">Caerostris darwini</name>
    <dbReference type="NCBI Taxonomy" id="1538125"/>
    <lineage>
        <taxon>Eukaryota</taxon>
        <taxon>Metazoa</taxon>
        <taxon>Ecdysozoa</taxon>
        <taxon>Arthropoda</taxon>
        <taxon>Chelicerata</taxon>
        <taxon>Arachnida</taxon>
        <taxon>Araneae</taxon>
        <taxon>Araneomorphae</taxon>
        <taxon>Entelegynae</taxon>
        <taxon>Araneoidea</taxon>
        <taxon>Araneidae</taxon>
        <taxon>Caerostris</taxon>
    </lineage>
</organism>
<evidence type="ECO:0000313" key="2">
    <source>
        <dbReference type="Proteomes" id="UP001054837"/>
    </source>
</evidence>
<reference evidence="1 2" key="1">
    <citation type="submission" date="2021-06" db="EMBL/GenBank/DDBJ databases">
        <title>Caerostris darwini draft genome.</title>
        <authorList>
            <person name="Kono N."/>
            <person name="Arakawa K."/>
        </authorList>
    </citation>
    <scope>NUCLEOTIDE SEQUENCE [LARGE SCALE GENOMIC DNA]</scope>
</reference>
<sequence length="118" mass="12811">MFSLSKKDLPLSNSYGKASSLTISISTPFTSTLSKEISTFAFPSARAAHILIFPKPYITFEAGSIFNSNLFATENLQMTESLPVSIRASNSNGHLFILAILIQDDALLMPPSLTVIKL</sequence>
<dbReference type="AlphaFoldDB" id="A0AAV4R4U8"/>
<evidence type="ECO:0000313" key="1">
    <source>
        <dbReference type="EMBL" id="GIY17348.1"/>
    </source>
</evidence>
<accession>A0AAV4R4U8</accession>
<dbReference type="Proteomes" id="UP001054837">
    <property type="component" value="Unassembled WGS sequence"/>
</dbReference>
<proteinExistence type="predicted"/>
<dbReference type="EMBL" id="BPLQ01005803">
    <property type="protein sequence ID" value="GIY17348.1"/>
    <property type="molecule type" value="Genomic_DNA"/>
</dbReference>
<comment type="caution">
    <text evidence="1">The sequence shown here is derived from an EMBL/GenBank/DDBJ whole genome shotgun (WGS) entry which is preliminary data.</text>
</comment>
<gene>
    <name evidence="1" type="ORF">CDAR_1411</name>
</gene>
<name>A0AAV4R4U8_9ARAC</name>
<keyword evidence="2" id="KW-1185">Reference proteome</keyword>
<protein>
    <submittedName>
        <fullName evidence="1">Uncharacterized protein</fullName>
    </submittedName>
</protein>